<dbReference type="InterPro" id="IPR038756">
    <property type="entry name" value="CheX-like"/>
</dbReference>
<sequence length="124" mass="12959">MDHKELISDALCQAVEEAFSSTVMLSPILTETVLDQKWEEGLILSIDATGSLCGKLSVCLSHKSAASVVSKMLGMDIDEGSSDASDGVGEIVNMVIGGIKNKIDGSGLTFDLSAPQASELKDLV</sequence>
<dbReference type="InterPro" id="IPR028051">
    <property type="entry name" value="CheX-like_dom"/>
</dbReference>
<protein>
    <recommendedName>
        <fullName evidence="2">Chemotaxis phosphatase CheX-like domain-containing protein</fullName>
    </recommendedName>
</protein>
<evidence type="ECO:0000256" key="1">
    <source>
        <dbReference type="ARBA" id="ARBA00022500"/>
    </source>
</evidence>
<dbReference type="SUPFAM" id="SSF103039">
    <property type="entry name" value="CheC-like"/>
    <property type="match status" value="1"/>
</dbReference>
<dbReference type="Gene3D" id="3.40.1550.10">
    <property type="entry name" value="CheC-like"/>
    <property type="match status" value="1"/>
</dbReference>
<accession>A0A3B0TID9</accession>
<feature type="non-terminal residue" evidence="3">
    <location>
        <position position="124"/>
    </location>
</feature>
<gene>
    <name evidence="3" type="ORF">MNBD_BACTEROID05-821</name>
</gene>
<dbReference type="Pfam" id="PF13690">
    <property type="entry name" value="CheX"/>
    <property type="match status" value="1"/>
</dbReference>
<reference evidence="3" key="1">
    <citation type="submission" date="2018-06" db="EMBL/GenBank/DDBJ databases">
        <authorList>
            <person name="Zhirakovskaya E."/>
        </authorList>
    </citation>
    <scope>NUCLEOTIDE SEQUENCE</scope>
</reference>
<dbReference type="EMBL" id="UOEN01000056">
    <property type="protein sequence ID" value="VAW11919.1"/>
    <property type="molecule type" value="Genomic_DNA"/>
</dbReference>
<dbReference type="CDD" id="cd17906">
    <property type="entry name" value="CheX"/>
    <property type="match status" value="1"/>
</dbReference>
<dbReference type="InterPro" id="IPR028976">
    <property type="entry name" value="CheC-like_sf"/>
</dbReference>
<feature type="domain" description="Chemotaxis phosphatase CheX-like" evidence="2">
    <location>
        <begin position="45"/>
        <end position="118"/>
    </location>
</feature>
<dbReference type="AlphaFoldDB" id="A0A3B0TID9"/>
<name>A0A3B0TID9_9ZZZZ</name>
<organism evidence="3">
    <name type="scientific">hydrothermal vent metagenome</name>
    <dbReference type="NCBI Taxonomy" id="652676"/>
    <lineage>
        <taxon>unclassified sequences</taxon>
        <taxon>metagenomes</taxon>
        <taxon>ecological metagenomes</taxon>
    </lineage>
</organism>
<evidence type="ECO:0000259" key="2">
    <source>
        <dbReference type="Pfam" id="PF13690"/>
    </source>
</evidence>
<dbReference type="PANTHER" id="PTHR39452">
    <property type="entry name" value="CHEY-P PHOSPHATASE CHEX"/>
    <property type="match status" value="1"/>
</dbReference>
<evidence type="ECO:0000313" key="3">
    <source>
        <dbReference type="EMBL" id="VAW11919.1"/>
    </source>
</evidence>
<proteinExistence type="predicted"/>
<dbReference type="GO" id="GO:0006935">
    <property type="term" value="P:chemotaxis"/>
    <property type="evidence" value="ECO:0007669"/>
    <property type="project" value="UniProtKB-KW"/>
</dbReference>
<dbReference type="PANTHER" id="PTHR39452:SF1">
    <property type="entry name" value="CHEY-P PHOSPHATASE CHEX"/>
    <property type="match status" value="1"/>
</dbReference>
<keyword evidence="1" id="KW-0145">Chemotaxis</keyword>